<comment type="caution">
    <text evidence="1">The sequence shown here is derived from an EMBL/GenBank/DDBJ whole genome shotgun (WGS) entry which is preliminary data.</text>
</comment>
<dbReference type="EMBL" id="JACXAF010000009">
    <property type="protein sequence ID" value="MBD1389547.1"/>
    <property type="molecule type" value="Genomic_DNA"/>
</dbReference>
<protein>
    <submittedName>
        <fullName evidence="1">Uncharacterized protein</fullName>
    </submittedName>
</protein>
<sequence>MSSVHPDISVSSRVSSVVKTEGMDFSPALYSANVETFKEALAKHPEYESLANEYPELRNLVEQNLFRLDSKELIRNREHPYQIVRDPELLKYMNEAPEVFQLMYEWLINSAVITESMGMALFINEHQWDVDSELVSWTYIEPVTTAIAAVLGDGIEFKQFRATVARREKGGYTLLGCAKGFLLTGVGQAGTLEQITSVLAGHWRTQAVGDALKNLSGDMLAGNTMIVDRLWLAKRCESATVRRAILDLQLSLQSSKQFGVDSDSNSSMKLQLPSIDRIYIAIRQRQATNIRTFPLGEPAPLVKSRIYDFVMEFRSTLPDSLQGRFEPLLMKEDSN</sequence>
<evidence type="ECO:0000313" key="1">
    <source>
        <dbReference type="EMBL" id="MBD1389547.1"/>
    </source>
</evidence>
<dbReference type="AlphaFoldDB" id="A0A8J6QJD3"/>
<dbReference type="Proteomes" id="UP000638014">
    <property type="component" value="Unassembled WGS sequence"/>
</dbReference>
<reference evidence="1" key="1">
    <citation type="submission" date="2020-09" db="EMBL/GenBank/DDBJ databases">
        <title>A novel bacterium of genus Neiella, isolated from South China Sea.</title>
        <authorList>
            <person name="Huang H."/>
            <person name="Mo K."/>
            <person name="Hu Y."/>
        </authorList>
    </citation>
    <scope>NUCLEOTIDE SEQUENCE</scope>
    <source>
        <strain evidence="1">HB171785</strain>
    </source>
</reference>
<keyword evidence="2" id="KW-1185">Reference proteome</keyword>
<gene>
    <name evidence="1" type="ORF">IC617_08910</name>
</gene>
<name>A0A8J6QJD3_9GAMM</name>
<proteinExistence type="predicted"/>
<dbReference type="RefSeq" id="WP_191144654.1">
    <property type="nucleotide sequence ID" value="NZ_JACXAF010000009.1"/>
</dbReference>
<accession>A0A8J6QJD3</accession>
<evidence type="ECO:0000313" key="2">
    <source>
        <dbReference type="Proteomes" id="UP000638014"/>
    </source>
</evidence>
<organism evidence="1 2">
    <name type="scientific">Neiella litorisoli</name>
    <dbReference type="NCBI Taxonomy" id="2771431"/>
    <lineage>
        <taxon>Bacteria</taxon>
        <taxon>Pseudomonadati</taxon>
        <taxon>Pseudomonadota</taxon>
        <taxon>Gammaproteobacteria</taxon>
        <taxon>Alteromonadales</taxon>
        <taxon>Echinimonadaceae</taxon>
        <taxon>Neiella</taxon>
    </lineage>
</organism>